<protein>
    <submittedName>
        <fullName evidence="1">Uncharacterized protein</fullName>
    </submittedName>
</protein>
<dbReference type="EMBL" id="BK015215">
    <property type="protein sequence ID" value="DAD96335.1"/>
    <property type="molecule type" value="Genomic_DNA"/>
</dbReference>
<proteinExistence type="predicted"/>
<accession>A0A8S5NPN7</accession>
<evidence type="ECO:0000313" key="1">
    <source>
        <dbReference type="EMBL" id="DAD96335.1"/>
    </source>
</evidence>
<name>A0A8S5NPN7_9CAUD</name>
<organism evidence="1">
    <name type="scientific">Myoviridae sp. ctagO6</name>
    <dbReference type="NCBI Taxonomy" id="2826667"/>
    <lineage>
        <taxon>Viruses</taxon>
        <taxon>Duplodnaviria</taxon>
        <taxon>Heunggongvirae</taxon>
        <taxon>Uroviricota</taxon>
        <taxon>Caudoviricetes</taxon>
    </lineage>
</organism>
<sequence length="29" mass="3301">MRHPVQLLWCPPQKTAQRPTAAGRWAGEN</sequence>
<reference evidence="1" key="1">
    <citation type="journal article" date="2021" name="Proc. Natl. Acad. Sci. U.S.A.">
        <title>A Catalog of Tens of Thousands of Viruses from Human Metagenomes Reveals Hidden Associations with Chronic Diseases.</title>
        <authorList>
            <person name="Tisza M.J."/>
            <person name="Buck C.B."/>
        </authorList>
    </citation>
    <scope>NUCLEOTIDE SEQUENCE</scope>
    <source>
        <strain evidence="1">CtagO6</strain>
    </source>
</reference>